<dbReference type="EMBL" id="AAMD01000218">
    <property type="protein sequence ID" value="EAU62652.1"/>
    <property type="molecule type" value="Genomic_DNA"/>
</dbReference>
<name>Q08Q93_STIAD</name>
<comment type="caution">
    <text evidence="2">The sequence shown here is derived from an EMBL/GenBank/DDBJ whole genome shotgun (WGS) entry which is preliminary data.</text>
</comment>
<dbReference type="AlphaFoldDB" id="Q08Q93"/>
<dbReference type="Proteomes" id="UP000032702">
    <property type="component" value="Unassembled WGS sequence"/>
</dbReference>
<evidence type="ECO:0000313" key="3">
    <source>
        <dbReference type="Proteomes" id="UP000032702"/>
    </source>
</evidence>
<accession>Q08Q93</accession>
<organism evidence="2 3">
    <name type="scientific">Stigmatella aurantiaca (strain DW4/3-1)</name>
    <dbReference type="NCBI Taxonomy" id="378806"/>
    <lineage>
        <taxon>Bacteria</taxon>
        <taxon>Pseudomonadati</taxon>
        <taxon>Myxococcota</taxon>
        <taxon>Myxococcia</taxon>
        <taxon>Myxococcales</taxon>
        <taxon>Cystobacterineae</taxon>
        <taxon>Archangiaceae</taxon>
        <taxon>Stigmatella</taxon>
    </lineage>
</organism>
<gene>
    <name evidence="2" type="ORF">STIAU_6602</name>
</gene>
<evidence type="ECO:0000256" key="1">
    <source>
        <dbReference type="SAM" id="MobiDB-lite"/>
    </source>
</evidence>
<protein>
    <submittedName>
        <fullName evidence="2">Uncharacterized protein</fullName>
    </submittedName>
</protein>
<evidence type="ECO:0000313" key="2">
    <source>
        <dbReference type="EMBL" id="EAU62652.1"/>
    </source>
</evidence>
<reference evidence="2 3" key="1">
    <citation type="submission" date="2006-04" db="EMBL/GenBank/DDBJ databases">
        <authorList>
            <person name="Nierman W.C."/>
        </authorList>
    </citation>
    <scope>NUCLEOTIDE SEQUENCE [LARGE SCALE GENOMIC DNA]</scope>
    <source>
        <strain evidence="2 3">DW4/3-1</strain>
    </source>
</reference>
<feature type="region of interest" description="Disordered" evidence="1">
    <location>
        <begin position="162"/>
        <end position="185"/>
    </location>
</feature>
<sequence length="234" mass="26091">MGTSQTSRPPMAISGKTEEPVYHRVSWRSLSRLRLLPGGPGLEIRGHPACFGARRIQGLLPVVARQQLGVQQLRVRLQESLERGWRGCLVECHLQALGPGPRHRLVELPRRPQRRGVVAHQRPDSLQPRLETVRPQAHPSHPQVRLVAEHVSGVGGCLDRRQNSASDDPSMPIPPFVCTQANGPMLTRPGRERGFVVPRHFKWQKRLALTDARSKPPMLLCNVSTRRVSSAPAI</sequence>
<proteinExistence type="predicted"/>